<dbReference type="EMBL" id="AP018827">
    <property type="protein sequence ID" value="BBF81014.1"/>
    <property type="molecule type" value="Genomic_DNA"/>
</dbReference>
<evidence type="ECO:0000256" key="6">
    <source>
        <dbReference type="ARBA" id="ARBA00022989"/>
    </source>
</evidence>
<feature type="transmembrane region" description="Helical" evidence="8">
    <location>
        <begin position="181"/>
        <end position="202"/>
    </location>
</feature>
<reference evidence="11" key="1">
    <citation type="journal article" date="2017" name="Biotechnol. Biofuels">
        <title>Evaluation of environmental bacterial communities as a factor affecting the growth of duckweed Lemna minor.</title>
        <authorList>
            <person name="Ishizawa H."/>
            <person name="Kuroda M."/>
            <person name="Morikawa M."/>
            <person name="Ike M."/>
        </authorList>
    </citation>
    <scope>NUCLEOTIDE SEQUENCE [LARGE SCALE GENOMIC DNA]</scope>
    <source>
        <strain evidence="11">M6</strain>
    </source>
</reference>
<sequence length="305" mass="33327">MSTAQPAAPSPSFFTSPIGLAILCYAVWGFAPLVYLPMKDFGAGALEIMAHRSVWALIWSGGLVLITRQFPEVLTIFRTPKVALTLLVAALMIAINWGVFVWAVTNHHTIESALGYYLNPLLNMAAGAILFKERLDNWGKAAIGLAIVGVGIQALALGHIPYIALTLALSFATYGIIRKQLAVSALAGLFVECIFLFVPSILYLVWFEGTGQGHFLGGLSHAFWFALTGPVTVLPLFLFSYVARRLPLSTMGFIQFMAPTIAFMIGLFQGEPFTPLRALSFAFIWFGAGVFAFGAWRRARQMRVE</sequence>
<dbReference type="SUPFAM" id="SSF103481">
    <property type="entry name" value="Multidrug resistance efflux transporter EmrE"/>
    <property type="match status" value="1"/>
</dbReference>
<organism evidence="10 11">
    <name type="scientific">Asticcacaulis excentricus</name>
    <dbReference type="NCBI Taxonomy" id="78587"/>
    <lineage>
        <taxon>Bacteria</taxon>
        <taxon>Pseudomonadati</taxon>
        <taxon>Pseudomonadota</taxon>
        <taxon>Alphaproteobacteria</taxon>
        <taxon>Caulobacterales</taxon>
        <taxon>Caulobacteraceae</taxon>
        <taxon>Asticcacaulis</taxon>
    </lineage>
</organism>
<feature type="domain" description="EamA" evidence="9">
    <location>
        <begin position="18"/>
        <end position="150"/>
    </location>
</feature>
<comment type="subcellular location">
    <subcellularLocation>
        <location evidence="1">Cell membrane</location>
        <topology evidence="1">Multi-pass membrane protein</topology>
    </subcellularLocation>
</comment>
<evidence type="ECO:0000259" key="9">
    <source>
        <dbReference type="Pfam" id="PF00892"/>
    </source>
</evidence>
<dbReference type="AlphaFoldDB" id="A0A3G9G7I0"/>
<feature type="transmembrane region" description="Helical" evidence="8">
    <location>
        <begin position="18"/>
        <end position="38"/>
    </location>
</feature>
<dbReference type="GO" id="GO:0005886">
    <property type="term" value="C:plasma membrane"/>
    <property type="evidence" value="ECO:0007669"/>
    <property type="project" value="UniProtKB-SubCell"/>
</dbReference>
<feature type="transmembrane region" description="Helical" evidence="8">
    <location>
        <begin position="50"/>
        <end position="70"/>
    </location>
</feature>
<dbReference type="InterPro" id="IPR037185">
    <property type="entry name" value="EmrE-like"/>
</dbReference>
<keyword evidence="3" id="KW-0813">Transport</keyword>
<proteinExistence type="inferred from homology"/>
<feature type="transmembrane region" description="Helical" evidence="8">
    <location>
        <begin position="114"/>
        <end position="131"/>
    </location>
</feature>
<feature type="transmembrane region" description="Helical" evidence="8">
    <location>
        <begin position="143"/>
        <end position="169"/>
    </location>
</feature>
<dbReference type="InterPro" id="IPR004626">
    <property type="entry name" value="RarD"/>
</dbReference>
<feature type="transmembrane region" description="Helical" evidence="8">
    <location>
        <begin position="250"/>
        <end position="270"/>
    </location>
</feature>
<feature type="transmembrane region" description="Helical" evidence="8">
    <location>
        <begin position="82"/>
        <end position="102"/>
    </location>
</feature>
<evidence type="ECO:0000256" key="1">
    <source>
        <dbReference type="ARBA" id="ARBA00004651"/>
    </source>
</evidence>
<comment type="similarity">
    <text evidence="2">Belongs to the EamA transporter family.</text>
</comment>
<evidence type="ECO:0000313" key="11">
    <source>
        <dbReference type="Proteomes" id="UP000278756"/>
    </source>
</evidence>
<dbReference type="OrthoDB" id="369870at2"/>
<feature type="transmembrane region" description="Helical" evidence="8">
    <location>
        <begin position="276"/>
        <end position="296"/>
    </location>
</feature>
<dbReference type="Proteomes" id="UP000278756">
    <property type="component" value="Chromosome 1"/>
</dbReference>
<dbReference type="RefSeq" id="WP_126421778.1">
    <property type="nucleotide sequence ID" value="NZ_AP018827.1"/>
</dbReference>
<keyword evidence="7 8" id="KW-0472">Membrane</keyword>
<evidence type="ECO:0000313" key="10">
    <source>
        <dbReference type="EMBL" id="BBF81014.1"/>
    </source>
</evidence>
<evidence type="ECO:0000256" key="2">
    <source>
        <dbReference type="ARBA" id="ARBA00007362"/>
    </source>
</evidence>
<evidence type="ECO:0000256" key="8">
    <source>
        <dbReference type="SAM" id="Phobius"/>
    </source>
</evidence>
<evidence type="ECO:0000256" key="3">
    <source>
        <dbReference type="ARBA" id="ARBA00022448"/>
    </source>
</evidence>
<evidence type="ECO:0000256" key="4">
    <source>
        <dbReference type="ARBA" id="ARBA00022475"/>
    </source>
</evidence>
<reference evidence="11" key="2">
    <citation type="journal article" date="2017" name="Plant Physiol. Biochem.">
        <title>Differential oxidative and antioxidative response of duckweed Lemna minor toward plant growth promoting/inhibiting bacteria.</title>
        <authorList>
            <person name="Ishizawa H."/>
            <person name="Kuroda M."/>
            <person name="Morikawa M."/>
            <person name="Ike M."/>
        </authorList>
    </citation>
    <scope>NUCLEOTIDE SEQUENCE [LARGE SCALE GENOMIC DNA]</scope>
    <source>
        <strain evidence="11">M6</strain>
    </source>
</reference>
<feature type="transmembrane region" description="Helical" evidence="8">
    <location>
        <begin position="222"/>
        <end position="243"/>
    </location>
</feature>
<dbReference type="InterPro" id="IPR000620">
    <property type="entry name" value="EamA_dom"/>
</dbReference>
<accession>A0A3G9G7I0</accession>
<keyword evidence="6 8" id="KW-1133">Transmembrane helix</keyword>
<gene>
    <name evidence="10" type="ORF">EM6_1608</name>
</gene>
<dbReference type="NCBIfam" id="TIGR00688">
    <property type="entry name" value="rarD"/>
    <property type="match status" value="1"/>
</dbReference>
<evidence type="ECO:0000256" key="7">
    <source>
        <dbReference type="ARBA" id="ARBA00023136"/>
    </source>
</evidence>
<dbReference type="Pfam" id="PF00892">
    <property type="entry name" value="EamA"/>
    <property type="match status" value="1"/>
</dbReference>
<protein>
    <submittedName>
        <fullName evidence="10">RarD protein</fullName>
    </submittedName>
</protein>
<name>A0A3G9G7I0_9CAUL</name>
<keyword evidence="4" id="KW-1003">Cell membrane</keyword>
<evidence type="ECO:0000256" key="5">
    <source>
        <dbReference type="ARBA" id="ARBA00022692"/>
    </source>
</evidence>
<keyword evidence="5 8" id="KW-0812">Transmembrane</keyword>